<dbReference type="GO" id="GO:0000103">
    <property type="term" value="P:sulfate assimilation"/>
    <property type="evidence" value="ECO:0007669"/>
    <property type="project" value="TreeGrafter"/>
</dbReference>
<dbReference type="Gene3D" id="3.40.190.80">
    <property type="match status" value="1"/>
</dbReference>
<dbReference type="CDD" id="cd01638">
    <property type="entry name" value="CysQ"/>
    <property type="match status" value="1"/>
</dbReference>
<dbReference type="Pfam" id="PF00459">
    <property type="entry name" value="Inositol_P"/>
    <property type="match status" value="1"/>
</dbReference>
<feature type="binding site" evidence="1">
    <location>
        <position position="232"/>
    </location>
    <ligand>
        <name>Mg(2+)</name>
        <dbReference type="ChEBI" id="CHEBI:18420"/>
        <label>1</label>
        <note>catalytic</note>
    </ligand>
</feature>
<feature type="binding site" evidence="1">
    <location>
        <position position="104"/>
    </location>
    <ligand>
        <name>Mg(2+)</name>
        <dbReference type="ChEBI" id="CHEBI:18420"/>
        <label>1</label>
        <note>catalytic</note>
    </ligand>
</feature>
<dbReference type="AlphaFoldDB" id="A0A921JEJ8"/>
<evidence type="ECO:0000313" key="3">
    <source>
        <dbReference type="EMBL" id="HJE23152.1"/>
    </source>
</evidence>
<sequence length="323" mass="33630">MTAPLPSPAAAPAALTAPVPEPLRDRIAEQLAEIACEAGRILRGYHGGDCPHVIKPDGSPASLADTRSEELIVAALSRAFPGIPVIAEETCCAVPPAPLFFLVDPLDGTRDFLAGSEQYCVNICLVQGDRPIASALAAPGLGRVWAAGTSAREAPIREGRPGAFHPVGVRTPPAAGLVALVSRRHGDSDTDACLERLTIGERRVASSALKFCLIAAGEADLYVRCAPTMEWDTAAGDHVLTMAGGRVVGPGGTTITYGHHARFYRNGPFAALGSAAYRDDLALPQHSAISYFDRRRAGEGNQEGAKPGATAPEAAAIPRAHRG</sequence>
<reference evidence="3" key="2">
    <citation type="submission" date="2021-09" db="EMBL/GenBank/DDBJ databases">
        <authorList>
            <person name="Gilroy R."/>
        </authorList>
    </citation>
    <scope>NUCLEOTIDE SEQUENCE</scope>
    <source>
        <strain evidence="3">316</strain>
    </source>
</reference>
<comment type="caution">
    <text evidence="3">The sequence shown here is derived from an EMBL/GenBank/DDBJ whole genome shotgun (WGS) entry which is preliminary data.</text>
</comment>
<feature type="binding site" evidence="1">
    <location>
        <position position="88"/>
    </location>
    <ligand>
        <name>Mg(2+)</name>
        <dbReference type="ChEBI" id="CHEBI:18420"/>
        <label>1</label>
        <note>catalytic</note>
    </ligand>
</feature>
<reference evidence="3" key="1">
    <citation type="journal article" date="2021" name="PeerJ">
        <title>Extensive microbial diversity within the chicken gut microbiome revealed by metagenomics and culture.</title>
        <authorList>
            <person name="Gilroy R."/>
            <person name="Ravi A."/>
            <person name="Getino M."/>
            <person name="Pursley I."/>
            <person name="Horton D.L."/>
            <person name="Alikhan N.F."/>
            <person name="Baker D."/>
            <person name="Gharbi K."/>
            <person name="Hall N."/>
            <person name="Watson M."/>
            <person name="Adriaenssens E.M."/>
            <person name="Foster-Nyarko E."/>
            <person name="Jarju S."/>
            <person name="Secka A."/>
            <person name="Antonio M."/>
            <person name="Oren A."/>
            <person name="Chaudhuri R.R."/>
            <person name="La Ragione R."/>
            <person name="Hildebrand F."/>
            <person name="Pallen M.J."/>
        </authorList>
    </citation>
    <scope>NUCLEOTIDE SEQUENCE</scope>
    <source>
        <strain evidence="3">316</strain>
    </source>
</reference>
<name>A0A921JEJ8_9HYPH</name>
<dbReference type="PANTHER" id="PTHR43028">
    <property type="entry name" value="3'(2'),5'-BISPHOSPHATE NUCLEOTIDASE 1"/>
    <property type="match status" value="1"/>
</dbReference>
<keyword evidence="1" id="KW-0479">Metal-binding</keyword>
<protein>
    <submittedName>
        <fullName evidence="3">3'(2'),5'-bisphosphate nucleotidase CysQ</fullName>
    </submittedName>
</protein>
<dbReference type="Gene3D" id="3.30.540.10">
    <property type="entry name" value="Fructose-1,6-Bisphosphatase, subunit A, domain 1"/>
    <property type="match status" value="1"/>
</dbReference>
<feature type="region of interest" description="Disordered" evidence="2">
    <location>
        <begin position="297"/>
        <end position="323"/>
    </location>
</feature>
<feature type="compositionally biased region" description="Low complexity" evidence="2">
    <location>
        <begin position="305"/>
        <end position="323"/>
    </location>
</feature>
<feature type="binding site" evidence="1">
    <location>
        <position position="107"/>
    </location>
    <ligand>
        <name>Mg(2+)</name>
        <dbReference type="ChEBI" id="CHEBI:18420"/>
        <label>1</label>
        <note>catalytic</note>
    </ligand>
</feature>
<dbReference type="SUPFAM" id="SSF56655">
    <property type="entry name" value="Carbohydrate phosphatase"/>
    <property type="match status" value="1"/>
</dbReference>
<dbReference type="GO" id="GO:0050427">
    <property type="term" value="P:3'-phosphoadenosine 5'-phosphosulfate metabolic process"/>
    <property type="evidence" value="ECO:0007669"/>
    <property type="project" value="TreeGrafter"/>
</dbReference>
<proteinExistence type="predicted"/>
<dbReference type="Proteomes" id="UP000742631">
    <property type="component" value="Unassembled WGS sequence"/>
</dbReference>
<organism evidence="3 4">
    <name type="scientific">Methylorubrum populi</name>
    <dbReference type="NCBI Taxonomy" id="223967"/>
    <lineage>
        <taxon>Bacteria</taxon>
        <taxon>Pseudomonadati</taxon>
        <taxon>Pseudomonadota</taxon>
        <taxon>Alphaproteobacteria</taxon>
        <taxon>Hyphomicrobiales</taxon>
        <taxon>Methylobacteriaceae</taxon>
        <taxon>Methylorubrum</taxon>
    </lineage>
</organism>
<evidence type="ECO:0000256" key="1">
    <source>
        <dbReference type="PIRSR" id="PIRSR600760-2"/>
    </source>
</evidence>
<dbReference type="InterPro" id="IPR000760">
    <property type="entry name" value="Inositol_monophosphatase-like"/>
</dbReference>
<comment type="cofactor">
    <cofactor evidence="1">
        <name>Mg(2+)</name>
        <dbReference type="ChEBI" id="CHEBI:18420"/>
    </cofactor>
</comment>
<dbReference type="InterPro" id="IPR050725">
    <property type="entry name" value="CysQ/Inositol_MonoPase"/>
</dbReference>
<dbReference type="PANTHER" id="PTHR43028:SF5">
    <property type="entry name" value="3'(2'),5'-BISPHOSPHATE NUCLEOTIDASE 1"/>
    <property type="match status" value="1"/>
</dbReference>
<dbReference type="GO" id="GO:0046872">
    <property type="term" value="F:metal ion binding"/>
    <property type="evidence" value="ECO:0007669"/>
    <property type="project" value="UniProtKB-KW"/>
</dbReference>
<dbReference type="EMBL" id="DYYG01000013">
    <property type="protein sequence ID" value="HJE23152.1"/>
    <property type="molecule type" value="Genomic_DNA"/>
</dbReference>
<keyword evidence="1" id="KW-0460">Magnesium</keyword>
<gene>
    <name evidence="3" type="ORF">K8W01_05785</name>
</gene>
<accession>A0A921JEJ8</accession>
<dbReference type="GO" id="GO:0008441">
    <property type="term" value="F:3'(2'),5'-bisphosphate nucleotidase activity"/>
    <property type="evidence" value="ECO:0007669"/>
    <property type="project" value="TreeGrafter"/>
</dbReference>
<feature type="binding site" evidence="1">
    <location>
        <position position="106"/>
    </location>
    <ligand>
        <name>Mg(2+)</name>
        <dbReference type="ChEBI" id="CHEBI:18420"/>
        <label>1</label>
        <note>catalytic</note>
    </ligand>
</feature>
<evidence type="ECO:0000313" key="4">
    <source>
        <dbReference type="Proteomes" id="UP000742631"/>
    </source>
</evidence>
<dbReference type="PRINTS" id="PR00377">
    <property type="entry name" value="IMPHPHTASES"/>
</dbReference>
<evidence type="ECO:0000256" key="2">
    <source>
        <dbReference type="SAM" id="MobiDB-lite"/>
    </source>
</evidence>